<dbReference type="InterPro" id="IPR052928">
    <property type="entry name" value="Desiccation-related_membrane"/>
</dbReference>
<name>A0A8J2UDB7_9BACT</name>
<dbReference type="Proteomes" id="UP000607559">
    <property type="component" value="Unassembled WGS sequence"/>
</dbReference>
<comment type="caution">
    <text evidence="2">The sequence shown here is derived from an EMBL/GenBank/DDBJ whole genome shotgun (WGS) entry which is preliminary data.</text>
</comment>
<sequence>MNNTSKILLSFIAGAAIGGAIGILLAPDKGSETRRKIAEKGSDIGDSITSFGESVKEKFNDVVEGVKNSFSGSRSSMS</sequence>
<dbReference type="InterPro" id="IPR024623">
    <property type="entry name" value="YtxH"/>
</dbReference>
<proteinExistence type="predicted"/>
<dbReference type="PANTHER" id="PTHR35792">
    <property type="entry name" value="GENERAL STRESS PROTEIN"/>
    <property type="match status" value="1"/>
</dbReference>
<dbReference type="RefSeq" id="WP_188931699.1">
    <property type="nucleotide sequence ID" value="NZ_BMJC01000002.1"/>
</dbReference>
<protein>
    <recommendedName>
        <fullName evidence="4">YtxH domain-containing protein</fullName>
    </recommendedName>
</protein>
<gene>
    <name evidence="2" type="ORF">GCM10011511_23410</name>
</gene>
<keyword evidence="1" id="KW-1133">Transmembrane helix</keyword>
<evidence type="ECO:0000313" key="3">
    <source>
        <dbReference type="Proteomes" id="UP000607559"/>
    </source>
</evidence>
<keyword evidence="1" id="KW-0472">Membrane</keyword>
<accession>A0A8J2UDB7</accession>
<reference evidence="2" key="1">
    <citation type="journal article" date="2014" name="Int. J. Syst. Evol. Microbiol.">
        <title>Complete genome sequence of Corynebacterium casei LMG S-19264T (=DSM 44701T), isolated from a smear-ripened cheese.</title>
        <authorList>
            <consortium name="US DOE Joint Genome Institute (JGI-PGF)"/>
            <person name="Walter F."/>
            <person name="Albersmeier A."/>
            <person name="Kalinowski J."/>
            <person name="Ruckert C."/>
        </authorList>
    </citation>
    <scope>NUCLEOTIDE SEQUENCE</scope>
    <source>
        <strain evidence="2">CGMCC 1.15448</strain>
    </source>
</reference>
<dbReference type="Pfam" id="PF12732">
    <property type="entry name" value="YtxH"/>
    <property type="match status" value="1"/>
</dbReference>
<dbReference type="AlphaFoldDB" id="A0A8J2UDB7"/>
<evidence type="ECO:0008006" key="4">
    <source>
        <dbReference type="Google" id="ProtNLM"/>
    </source>
</evidence>
<keyword evidence="3" id="KW-1185">Reference proteome</keyword>
<dbReference type="EMBL" id="BMJC01000002">
    <property type="protein sequence ID" value="GGA99413.1"/>
    <property type="molecule type" value="Genomic_DNA"/>
</dbReference>
<keyword evidence="1" id="KW-0812">Transmembrane</keyword>
<feature type="transmembrane region" description="Helical" evidence="1">
    <location>
        <begin position="6"/>
        <end position="26"/>
    </location>
</feature>
<reference evidence="2" key="2">
    <citation type="submission" date="2020-09" db="EMBL/GenBank/DDBJ databases">
        <authorList>
            <person name="Sun Q."/>
            <person name="Zhou Y."/>
        </authorList>
    </citation>
    <scope>NUCLEOTIDE SEQUENCE</scope>
    <source>
        <strain evidence="2">CGMCC 1.15448</strain>
    </source>
</reference>
<organism evidence="2 3">
    <name type="scientific">Puia dinghuensis</name>
    <dbReference type="NCBI Taxonomy" id="1792502"/>
    <lineage>
        <taxon>Bacteria</taxon>
        <taxon>Pseudomonadati</taxon>
        <taxon>Bacteroidota</taxon>
        <taxon>Chitinophagia</taxon>
        <taxon>Chitinophagales</taxon>
        <taxon>Chitinophagaceae</taxon>
        <taxon>Puia</taxon>
    </lineage>
</organism>
<evidence type="ECO:0000313" key="2">
    <source>
        <dbReference type="EMBL" id="GGA99413.1"/>
    </source>
</evidence>
<evidence type="ECO:0000256" key="1">
    <source>
        <dbReference type="SAM" id="Phobius"/>
    </source>
</evidence>
<dbReference type="PANTHER" id="PTHR35792:SF2">
    <property type="entry name" value="GENERAL STRESS PROTEIN"/>
    <property type="match status" value="1"/>
</dbReference>